<dbReference type="Proteomes" id="UP000693892">
    <property type="component" value="Unassembled WGS sequence"/>
</dbReference>
<gene>
    <name evidence="6" type="ORF">LEUCIP111803_01938</name>
</gene>
<keyword evidence="2 3" id="KW-0663">Pyridoxal phosphate</keyword>
<evidence type="ECO:0000259" key="5">
    <source>
        <dbReference type="SMART" id="SM01005"/>
    </source>
</evidence>
<dbReference type="AlphaFoldDB" id="A0A916JZ90"/>
<comment type="similarity">
    <text evidence="2">Belongs to the alanine racemase family.</text>
</comment>
<dbReference type="HAMAP" id="MF_01201">
    <property type="entry name" value="Ala_racemase"/>
    <property type="match status" value="1"/>
</dbReference>
<evidence type="ECO:0000313" key="7">
    <source>
        <dbReference type="Proteomes" id="UP000693892"/>
    </source>
</evidence>
<proteinExistence type="inferred from homology"/>
<evidence type="ECO:0000313" key="6">
    <source>
        <dbReference type="EMBL" id="CAG7615998.1"/>
    </source>
</evidence>
<dbReference type="GO" id="GO:0005829">
    <property type="term" value="C:cytosol"/>
    <property type="evidence" value="ECO:0007669"/>
    <property type="project" value="TreeGrafter"/>
</dbReference>
<dbReference type="Pfam" id="PF00842">
    <property type="entry name" value="Ala_racemase_C"/>
    <property type="match status" value="1"/>
</dbReference>
<dbReference type="PROSITE" id="PS00395">
    <property type="entry name" value="ALANINE_RACEMASE"/>
    <property type="match status" value="1"/>
</dbReference>
<sequence>MRVAEISLPAIRHNVHRIRELTGGAVIAVMKANGYGHGAVHCARAAIEAGAAIIGVADLEEALALREAGIDGPILCWLHGVRVDWDAAVDAGIEVGISHLSQLEGVAAAAGRAGRTADVQFKLDTGLSRNGAGVEEWTDLFARGAELVRSGEIRVRGVFSHMANAGEEHDLVQAARFDEALALLRGAGIEPEFIHLAASAATFARPGLYYNTVRVGMAVYGCSPFPDRTSAELGLIPAMTLRSEIVGLRAVPEGTGVSYGYNHVTQGGTTLALVPMGYADGMPRALNGAGATVAIAGTHCPIVGRIGMDQCIVDVGSLARKVSVGEPVVLFGDPSTGVPPAEVWSEVLGTIVYEVVVGIGPRVLRVAVDHLPGAPDEDVLVPAAGDRSGEPVSQRFDVSDPERMHELGVELGGRLAAGDLVILTGPLGAGKTTLTRGIGEGLGVRGPVTSPTFVLARTHPSLVDGPPLIHLDAYRLADAAELDDLDLDFDGSVVVAEWGAGMLEERGSWIEIVIERPTGSTAAGGALEDEDLGEELIEPRVMTIAGYGPRWADGVLP</sequence>
<keyword evidence="7" id="KW-1185">Reference proteome</keyword>
<dbReference type="Pfam" id="PF02367">
    <property type="entry name" value="TsaE"/>
    <property type="match status" value="1"/>
</dbReference>
<organism evidence="6 7">
    <name type="scientific">Leucobacter soli</name>
    <dbReference type="NCBI Taxonomy" id="2812850"/>
    <lineage>
        <taxon>Bacteria</taxon>
        <taxon>Bacillati</taxon>
        <taxon>Actinomycetota</taxon>
        <taxon>Actinomycetes</taxon>
        <taxon>Micrococcales</taxon>
        <taxon>Microbacteriaceae</taxon>
        <taxon>Leucobacter</taxon>
    </lineage>
</organism>
<dbReference type="GO" id="GO:0009252">
    <property type="term" value="P:peptidoglycan biosynthetic process"/>
    <property type="evidence" value="ECO:0007669"/>
    <property type="project" value="TreeGrafter"/>
</dbReference>
<dbReference type="InterPro" id="IPR011079">
    <property type="entry name" value="Ala_racemase_C"/>
</dbReference>
<keyword evidence="2 6" id="KW-0413">Isomerase</keyword>
<feature type="binding site" evidence="2 4">
    <location>
        <position position="129"/>
    </location>
    <ligand>
        <name>substrate</name>
    </ligand>
</feature>
<dbReference type="NCBIfam" id="TIGR00150">
    <property type="entry name" value="T6A_YjeE"/>
    <property type="match status" value="1"/>
</dbReference>
<accession>A0A916JZ90</accession>
<reference evidence="6" key="1">
    <citation type="submission" date="2021-06" db="EMBL/GenBank/DDBJ databases">
        <authorList>
            <person name="Criscuolo A."/>
        </authorList>
    </citation>
    <scope>NUCLEOTIDE SEQUENCE</scope>
    <source>
        <strain evidence="6">CIP111803</strain>
    </source>
</reference>
<dbReference type="InterPro" id="IPR020622">
    <property type="entry name" value="Ala_racemase_pyridoxalP-BS"/>
</dbReference>
<dbReference type="GO" id="GO:0030170">
    <property type="term" value="F:pyridoxal phosphate binding"/>
    <property type="evidence" value="ECO:0007669"/>
    <property type="project" value="UniProtKB-UniRule"/>
</dbReference>
<dbReference type="InterPro" id="IPR003442">
    <property type="entry name" value="T6A_TsaE"/>
</dbReference>
<dbReference type="PANTHER" id="PTHR30511">
    <property type="entry name" value="ALANINE RACEMASE"/>
    <property type="match status" value="1"/>
</dbReference>
<feature type="domain" description="Alanine racemase C-terminal" evidence="5">
    <location>
        <begin position="238"/>
        <end position="368"/>
    </location>
</feature>
<evidence type="ECO:0000256" key="4">
    <source>
        <dbReference type="PIRSR" id="PIRSR600821-52"/>
    </source>
</evidence>
<comment type="cofactor">
    <cofactor evidence="1 2 3">
        <name>pyridoxal 5'-phosphate</name>
        <dbReference type="ChEBI" id="CHEBI:597326"/>
    </cofactor>
</comment>
<evidence type="ECO:0000256" key="1">
    <source>
        <dbReference type="ARBA" id="ARBA00001933"/>
    </source>
</evidence>
<dbReference type="GO" id="GO:0002949">
    <property type="term" value="P:tRNA threonylcarbamoyladenosine modification"/>
    <property type="evidence" value="ECO:0007669"/>
    <property type="project" value="InterPro"/>
</dbReference>
<dbReference type="InterPro" id="IPR001608">
    <property type="entry name" value="Ala_racemase_N"/>
</dbReference>
<comment type="function">
    <text evidence="2">Catalyzes the interconversion of L-alanine and D-alanine. May also act on other amino acids.</text>
</comment>
<dbReference type="GO" id="GO:0008784">
    <property type="term" value="F:alanine racemase activity"/>
    <property type="evidence" value="ECO:0007669"/>
    <property type="project" value="UniProtKB-UniRule"/>
</dbReference>
<comment type="caution">
    <text evidence="6">The sequence shown here is derived from an EMBL/GenBank/DDBJ whole genome shotgun (WGS) entry which is preliminary data.</text>
</comment>
<dbReference type="EMBL" id="CAJVAP010000023">
    <property type="protein sequence ID" value="CAG7615998.1"/>
    <property type="molecule type" value="Genomic_DNA"/>
</dbReference>
<dbReference type="EC" id="5.1.1.1" evidence="2"/>
<comment type="pathway">
    <text evidence="2">Amino-acid biosynthesis; D-alanine biosynthesis; D-alanine from L-alanine: step 1/1.</text>
</comment>
<dbReference type="NCBIfam" id="TIGR00492">
    <property type="entry name" value="alr"/>
    <property type="match status" value="1"/>
</dbReference>
<dbReference type="PANTHER" id="PTHR30511:SF0">
    <property type="entry name" value="ALANINE RACEMASE, CATABOLIC-RELATED"/>
    <property type="match status" value="1"/>
</dbReference>
<feature type="active site" description="Proton acceptor; specific for D-alanine" evidence="2">
    <location>
        <position position="31"/>
    </location>
</feature>
<dbReference type="CDD" id="cd00430">
    <property type="entry name" value="PLPDE_III_AR"/>
    <property type="match status" value="1"/>
</dbReference>
<dbReference type="Pfam" id="PF01168">
    <property type="entry name" value="Ala_racemase_N"/>
    <property type="match status" value="1"/>
</dbReference>
<dbReference type="SMART" id="SM01005">
    <property type="entry name" value="Ala_racemase_C"/>
    <property type="match status" value="1"/>
</dbReference>
<comment type="catalytic activity">
    <reaction evidence="2">
        <text>L-alanine = D-alanine</text>
        <dbReference type="Rhea" id="RHEA:20249"/>
        <dbReference type="ChEBI" id="CHEBI:57416"/>
        <dbReference type="ChEBI" id="CHEBI:57972"/>
        <dbReference type="EC" id="5.1.1.1"/>
    </reaction>
</comment>
<dbReference type="GO" id="GO:0030632">
    <property type="term" value="P:D-alanine biosynthetic process"/>
    <property type="evidence" value="ECO:0007669"/>
    <property type="project" value="UniProtKB-UniRule"/>
</dbReference>
<protein>
    <recommendedName>
        <fullName evidence="2">Alanine racemase</fullName>
        <ecNumber evidence="2">5.1.1.1</ecNumber>
    </recommendedName>
</protein>
<evidence type="ECO:0000256" key="3">
    <source>
        <dbReference type="PIRSR" id="PIRSR600821-50"/>
    </source>
</evidence>
<dbReference type="InterPro" id="IPR000821">
    <property type="entry name" value="Ala_racemase"/>
</dbReference>
<evidence type="ECO:0000256" key="2">
    <source>
        <dbReference type="HAMAP-Rule" id="MF_01201"/>
    </source>
</evidence>
<feature type="active site" description="Proton acceptor; specific for L-alanine" evidence="2">
    <location>
        <position position="259"/>
    </location>
</feature>
<name>A0A916JZ90_9MICO</name>
<feature type="modified residue" description="N6-(pyridoxal phosphate)lysine" evidence="2 3">
    <location>
        <position position="31"/>
    </location>
</feature>
<feature type="binding site" evidence="2 4">
    <location>
        <position position="308"/>
    </location>
    <ligand>
        <name>substrate</name>
    </ligand>
</feature>